<dbReference type="PANTHER" id="PTHR40068:SF1">
    <property type="entry name" value="TRANSCRIPTION REPRESSOR NIAR-RELATED"/>
    <property type="match status" value="1"/>
</dbReference>
<organism evidence="3 4">
    <name type="scientific">Dorea acetigenes</name>
    <dbReference type="NCBI Taxonomy" id="2981787"/>
    <lineage>
        <taxon>Bacteria</taxon>
        <taxon>Bacillati</taxon>
        <taxon>Bacillota</taxon>
        <taxon>Clostridia</taxon>
        <taxon>Lachnospirales</taxon>
        <taxon>Lachnospiraceae</taxon>
        <taxon>Dorea</taxon>
    </lineage>
</organism>
<dbReference type="InterPro" id="IPR036390">
    <property type="entry name" value="WH_DNA-bd_sf"/>
</dbReference>
<dbReference type="PIRSF" id="PIRSF037847">
    <property type="entry name" value="NiaR"/>
    <property type="match status" value="1"/>
</dbReference>
<reference evidence="3 4" key="1">
    <citation type="journal article" date="2021" name="ISME Commun">
        <title>Automated analysis of genomic sequences facilitates high-throughput and comprehensive description of bacteria.</title>
        <authorList>
            <person name="Hitch T.C.A."/>
        </authorList>
    </citation>
    <scope>NUCLEOTIDE SEQUENCE [LARGE SCALE GENOMIC DNA]</scope>
    <source>
        <strain evidence="3 4">Sanger_03</strain>
    </source>
</reference>
<protein>
    <submittedName>
        <fullName evidence="3">Transcription repressor NadR</fullName>
    </submittedName>
</protein>
<dbReference type="SUPFAM" id="SSF46785">
    <property type="entry name" value="Winged helix' DNA-binding domain"/>
    <property type="match status" value="1"/>
</dbReference>
<feature type="domain" description="Helix-turn-helix type 11" evidence="2">
    <location>
        <begin position="6"/>
        <end position="58"/>
    </location>
</feature>
<dbReference type="EMBL" id="JAOQJU010000006">
    <property type="protein sequence ID" value="MCU6686354.1"/>
    <property type="molecule type" value="Genomic_DNA"/>
</dbReference>
<dbReference type="InterPro" id="IPR004173">
    <property type="entry name" value="3H_domain"/>
</dbReference>
<evidence type="ECO:0000259" key="2">
    <source>
        <dbReference type="Pfam" id="PF08279"/>
    </source>
</evidence>
<dbReference type="PANTHER" id="PTHR40068">
    <property type="entry name" value="TRANSCRIPTION REPRESSOR NIAR-RELATED"/>
    <property type="match status" value="1"/>
</dbReference>
<dbReference type="Gene3D" id="3.30.1340.20">
    <property type="entry name" value="3H domain"/>
    <property type="match status" value="1"/>
</dbReference>
<dbReference type="InterPro" id="IPR026043">
    <property type="entry name" value="NadR"/>
</dbReference>
<dbReference type="SUPFAM" id="SSF75500">
    <property type="entry name" value="Putative transcriptional regulator TM1602, C-terminal domain"/>
    <property type="match status" value="1"/>
</dbReference>
<dbReference type="Proteomes" id="UP001652431">
    <property type="component" value="Unassembled WGS sequence"/>
</dbReference>
<dbReference type="Gene3D" id="1.10.10.10">
    <property type="entry name" value="Winged helix-like DNA-binding domain superfamily/Winged helix DNA-binding domain"/>
    <property type="match status" value="1"/>
</dbReference>
<keyword evidence="4" id="KW-1185">Reference proteome</keyword>
<dbReference type="InterPro" id="IPR035922">
    <property type="entry name" value="3H_dom_sf"/>
</dbReference>
<sequence>MTGSDRRAEIVRQIKESKAPVSGQRMALAYGVSRQVIVQDIALLRASGYDIISTNRGYLLNAPRTVSRIFKVQHTDEQLEEELCCIVDLGACVENVMVNHRVYGHMEAPLGINSRRKVAEFLEDIRSGKSSPLKNITSNYHYHNVSADSEETLDMVEQALSEKKFLIAVRKA</sequence>
<comment type="caution">
    <text evidence="3">The sequence shown here is derived from an EMBL/GenBank/DDBJ whole genome shotgun (WGS) entry which is preliminary data.</text>
</comment>
<accession>A0ABT2RLR6</accession>
<name>A0ABT2RLR6_9FIRM</name>
<evidence type="ECO:0000259" key="1">
    <source>
        <dbReference type="Pfam" id="PF02829"/>
    </source>
</evidence>
<dbReference type="Pfam" id="PF02829">
    <property type="entry name" value="3H"/>
    <property type="match status" value="1"/>
</dbReference>
<dbReference type="InterPro" id="IPR013196">
    <property type="entry name" value="HTH_11"/>
</dbReference>
<dbReference type="Pfam" id="PF08279">
    <property type="entry name" value="HTH_11"/>
    <property type="match status" value="1"/>
</dbReference>
<dbReference type="RefSeq" id="WP_158369437.1">
    <property type="nucleotide sequence ID" value="NZ_JAOQJU010000006.1"/>
</dbReference>
<proteinExistence type="predicted"/>
<feature type="domain" description="3H" evidence="1">
    <location>
        <begin position="71"/>
        <end position="166"/>
    </location>
</feature>
<dbReference type="InterPro" id="IPR036388">
    <property type="entry name" value="WH-like_DNA-bd_sf"/>
</dbReference>
<evidence type="ECO:0000313" key="3">
    <source>
        <dbReference type="EMBL" id="MCU6686354.1"/>
    </source>
</evidence>
<evidence type="ECO:0000313" key="4">
    <source>
        <dbReference type="Proteomes" id="UP001652431"/>
    </source>
</evidence>
<gene>
    <name evidence="3" type="ORF">OCV99_07295</name>
</gene>